<evidence type="ECO:0008006" key="5">
    <source>
        <dbReference type="Google" id="ProtNLM"/>
    </source>
</evidence>
<keyword evidence="2" id="KW-0732">Signal</keyword>
<organism evidence="3 4">
    <name type="scientific">Marinicella pacifica</name>
    <dbReference type="NCBI Taxonomy" id="1171543"/>
    <lineage>
        <taxon>Bacteria</taxon>
        <taxon>Pseudomonadati</taxon>
        <taxon>Pseudomonadota</taxon>
        <taxon>Gammaproteobacteria</taxon>
        <taxon>Lysobacterales</taxon>
        <taxon>Marinicellaceae</taxon>
        <taxon>Marinicella</taxon>
    </lineage>
</organism>
<protein>
    <recommendedName>
        <fullName evidence="5">TonB family protein</fullName>
    </recommendedName>
</protein>
<dbReference type="EMBL" id="BMEO01000012">
    <property type="protein sequence ID" value="GGG00825.1"/>
    <property type="molecule type" value="Genomic_DNA"/>
</dbReference>
<name>A0A917FTP9_9GAMM</name>
<evidence type="ECO:0000256" key="1">
    <source>
        <dbReference type="SAM" id="MobiDB-lite"/>
    </source>
</evidence>
<sequence length="207" mass="23409">MKHIIYIILILFISTTLSAQTQSKRPSWSQGLPERTTTGQPQTPGFKPEPIKPENQSQPDVKTEQPITPDIDIELMTQPDLELNIQPNNTEQPEAAPVRRAGSRRLNNRIVETAAVNPLHEQYSWHLIKTQPINIPPRHVTKNELKVRIFINPEGRVVRVAAGTPDVPAMMLKEAQHSIQQWQFEPPKNIGITDNIAKTFTIEIKTG</sequence>
<accession>A0A917FTP9</accession>
<feature type="region of interest" description="Disordered" evidence="1">
    <location>
        <begin position="23"/>
        <end position="65"/>
    </location>
</feature>
<dbReference type="SUPFAM" id="SSF74653">
    <property type="entry name" value="TolA/TonB C-terminal domain"/>
    <property type="match status" value="1"/>
</dbReference>
<feature type="signal peptide" evidence="2">
    <location>
        <begin position="1"/>
        <end position="19"/>
    </location>
</feature>
<comment type="caution">
    <text evidence="3">The sequence shown here is derived from an EMBL/GenBank/DDBJ whole genome shotgun (WGS) entry which is preliminary data.</text>
</comment>
<evidence type="ECO:0000313" key="3">
    <source>
        <dbReference type="EMBL" id="GGG00825.1"/>
    </source>
</evidence>
<proteinExistence type="predicted"/>
<dbReference type="Proteomes" id="UP000605253">
    <property type="component" value="Unassembled WGS sequence"/>
</dbReference>
<feature type="chain" id="PRO_5037517162" description="TonB family protein" evidence="2">
    <location>
        <begin position="20"/>
        <end position="207"/>
    </location>
</feature>
<keyword evidence="4" id="KW-1185">Reference proteome</keyword>
<evidence type="ECO:0000256" key="2">
    <source>
        <dbReference type="SAM" id="SignalP"/>
    </source>
</evidence>
<dbReference type="RefSeq" id="WP_188365865.1">
    <property type="nucleotide sequence ID" value="NZ_BAABJF010000009.1"/>
</dbReference>
<reference evidence="3" key="1">
    <citation type="journal article" date="2014" name="Int. J. Syst. Evol. Microbiol.">
        <title>Complete genome sequence of Corynebacterium casei LMG S-19264T (=DSM 44701T), isolated from a smear-ripened cheese.</title>
        <authorList>
            <consortium name="US DOE Joint Genome Institute (JGI-PGF)"/>
            <person name="Walter F."/>
            <person name="Albersmeier A."/>
            <person name="Kalinowski J."/>
            <person name="Ruckert C."/>
        </authorList>
    </citation>
    <scope>NUCLEOTIDE SEQUENCE</scope>
    <source>
        <strain evidence="3">CGMCC 1.12181</strain>
    </source>
</reference>
<reference evidence="3" key="2">
    <citation type="submission" date="2020-09" db="EMBL/GenBank/DDBJ databases">
        <authorList>
            <person name="Sun Q."/>
            <person name="Zhou Y."/>
        </authorList>
    </citation>
    <scope>NUCLEOTIDE SEQUENCE</scope>
    <source>
        <strain evidence="3">CGMCC 1.12181</strain>
    </source>
</reference>
<dbReference type="AlphaFoldDB" id="A0A917FTP9"/>
<feature type="compositionally biased region" description="Polar residues" evidence="1">
    <location>
        <begin position="23"/>
        <end position="43"/>
    </location>
</feature>
<evidence type="ECO:0000313" key="4">
    <source>
        <dbReference type="Proteomes" id="UP000605253"/>
    </source>
</evidence>
<gene>
    <name evidence="3" type="ORF">GCM10011365_22650</name>
</gene>